<evidence type="ECO:0000256" key="5">
    <source>
        <dbReference type="SAM" id="Phobius"/>
    </source>
</evidence>
<dbReference type="OrthoDB" id="9794225at2"/>
<evidence type="ECO:0000256" key="1">
    <source>
        <dbReference type="ARBA" id="ARBA00004141"/>
    </source>
</evidence>
<feature type="transmembrane region" description="Helical" evidence="5">
    <location>
        <begin position="37"/>
        <end position="57"/>
    </location>
</feature>
<keyword evidence="2 5" id="KW-0812">Transmembrane</keyword>
<dbReference type="STRING" id="83401.SAMN05421742_101564"/>
<dbReference type="GO" id="GO:0005262">
    <property type="term" value="F:calcium channel activity"/>
    <property type="evidence" value="ECO:0007669"/>
    <property type="project" value="TreeGrafter"/>
</dbReference>
<dbReference type="AlphaFoldDB" id="A0A1G7V7R0"/>
<feature type="transmembrane region" description="Helical" evidence="5">
    <location>
        <begin position="212"/>
        <end position="234"/>
    </location>
</feature>
<accession>A0A1G7V7R0</accession>
<proteinExistence type="predicted"/>
<feature type="transmembrane region" description="Helical" evidence="5">
    <location>
        <begin position="246"/>
        <end position="267"/>
    </location>
</feature>
<dbReference type="EMBL" id="FNCV01000001">
    <property type="protein sequence ID" value="SDG55628.1"/>
    <property type="molecule type" value="Genomic_DNA"/>
</dbReference>
<evidence type="ECO:0000259" key="6">
    <source>
        <dbReference type="Pfam" id="PF01699"/>
    </source>
</evidence>
<sequence>MDAILPYVMFVAGLILLPVGAEVLVRGSVALAERLGISPLVVGLTVVAFGTSAPELVVSLNAALSGVPAIAIGNVVGSNIANILLILGCAALLKPVHAEPRSFLRDAGIMVLVTLLAIGAMSSGAVPRWQGIVMLVLLLAFILFSYWQGRRDTAAAEAHLHEVEELEGLKQRPLWMIAGAVLVGLAAVVWGADLLVDGAVVIALGFGIPEEVIGLSMIAIGTSLPELATVVAAARKGHTDIAVGNVLGSNIFNILAILGTTAVVVPVPVPAQVMAFDVWVMLASAVLVIPLMLTGRNLGRLEGGGLLLAYGAYITLLYVGVDKVIG</sequence>
<keyword evidence="4 5" id="KW-0472">Membrane</keyword>
<dbReference type="Pfam" id="PF01699">
    <property type="entry name" value="Na_Ca_ex"/>
    <property type="match status" value="2"/>
</dbReference>
<feature type="domain" description="Sodium/calcium exchanger membrane region" evidence="6">
    <location>
        <begin position="7"/>
        <end position="147"/>
    </location>
</feature>
<dbReference type="NCBIfam" id="TIGR00367">
    <property type="entry name" value="calcium/sodium antiporter"/>
    <property type="match status" value="1"/>
</dbReference>
<feature type="domain" description="Sodium/calcium exchanger membrane region" evidence="6">
    <location>
        <begin position="178"/>
        <end position="318"/>
    </location>
</feature>
<dbReference type="Gene3D" id="1.20.1420.30">
    <property type="entry name" value="NCX, central ion-binding region"/>
    <property type="match status" value="2"/>
</dbReference>
<dbReference type="GO" id="GO:0005886">
    <property type="term" value="C:plasma membrane"/>
    <property type="evidence" value="ECO:0007669"/>
    <property type="project" value="TreeGrafter"/>
</dbReference>
<reference evidence="8" key="1">
    <citation type="submission" date="2016-10" db="EMBL/GenBank/DDBJ databases">
        <authorList>
            <person name="Varghese N."/>
            <person name="Submissions S."/>
        </authorList>
    </citation>
    <scope>NUCLEOTIDE SEQUENCE [LARGE SCALE GENOMIC DNA]</scope>
    <source>
        <strain evidence="8">930I</strain>
    </source>
</reference>
<keyword evidence="8" id="KW-1185">Reference proteome</keyword>
<dbReference type="Gene3D" id="6.10.280.80">
    <property type="entry name" value="NCX, peripheral helical region"/>
    <property type="match status" value="1"/>
</dbReference>
<evidence type="ECO:0000256" key="3">
    <source>
        <dbReference type="ARBA" id="ARBA00022989"/>
    </source>
</evidence>
<feature type="transmembrane region" description="Helical" evidence="5">
    <location>
        <begin position="103"/>
        <end position="123"/>
    </location>
</feature>
<evidence type="ECO:0000256" key="2">
    <source>
        <dbReference type="ARBA" id="ARBA00022692"/>
    </source>
</evidence>
<gene>
    <name evidence="7" type="ORF">SAMN05421742_101564</name>
</gene>
<feature type="transmembrane region" description="Helical" evidence="5">
    <location>
        <begin position="129"/>
        <end position="147"/>
    </location>
</feature>
<dbReference type="PANTHER" id="PTHR10846">
    <property type="entry name" value="SODIUM/POTASSIUM/CALCIUM EXCHANGER"/>
    <property type="match status" value="1"/>
</dbReference>
<dbReference type="InterPro" id="IPR044880">
    <property type="entry name" value="NCX_ion-bd_dom_sf"/>
</dbReference>
<dbReference type="GO" id="GO:0006874">
    <property type="term" value="P:intracellular calcium ion homeostasis"/>
    <property type="evidence" value="ECO:0007669"/>
    <property type="project" value="TreeGrafter"/>
</dbReference>
<dbReference type="InterPro" id="IPR004481">
    <property type="entry name" value="K/Na/Ca-exchanger"/>
</dbReference>
<dbReference type="PANTHER" id="PTHR10846:SF8">
    <property type="entry name" value="INNER MEMBRANE PROTEIN YRBG"/>
    <property type="match status" value="1"/>
</dbReference>
<dbReference type="Proteomes" id="UP000217076">
    <property type="component" value="Unassembled WGS sequence"/>
</dbReference>
<name>A0A1G7V7R0_9PROT</name>
<dbReference type="RefSeq" id="WP_092615027.1">
    <property type="nucleotide sequence ID" value="NZ_FNCV01000001.1"/>
</dbReference>
<feature type="transmembrane region" description="Helical" evidence="5">
    <location>
        <begin position="273"/>
        <end position="293"/>
    </location>
</feature>
<comment type="subcellular location">
    <subcellularLocation>
        <location evidence="1">Membrane</location>
        <topology evidence="1">Multi-pass membrane protein</topology>
    </subcellularLocation>
</comment>
<dbReference type="GO" id="GO:0008273">
    <property type="term" value="F:calcium, potassium:sodium antiporter activity"/>
    <property type="evidence" value="ECO:0007669"/>
    <property type="project" value="TreeGrafter"/>
</dbReference>
<evidence type="ECO:0000256" key="4">
    <source>
        <dbReference type="ARBA" id="ARBA00023136"/>
    </source>
</evidence>
<feature type="transmembrane region" description="Helical" evidence="5">
    <location>
        <begin position="6"/>
        <end position="25"/>
    </location>
</feature>
<evidence type="ECO:0000313" key="8">
    <source>
        <dbReference type="Proteomes" id="UP000217076"/>
    </source>
</evidence>
<dbReference type="InterPro" id="IPR004837">
    <property type="entry name" value="NaCa_Exmemb"/>
</dbReference>
<feature type="transmembrane region" description="Helical" evidence="5">
    <location>
        <begin position="305"/>
        <end position="321"/>
    </location>
</feature>
<evidence type="ECO:0000313" key="7">
    <source>
        <dbReference type="EMBL" id="SDG55628.1"/>
    </source>
</evidence>
<feature type="transmembrane region" description="Helical" evidence="5">
    <location>
        <begin position="174"/>
        <end position="192"/>
    </location>
</feature>
<keyword evidence="3 5" id="KW-1133">Transmembrane helix</keyword>
<organism evidence="7 8">
    <name type="scientific">Roseospirillum parvum</name>
    <dbReference type="NCBI Taxonomy" id="83401"/>
    <lineage>
        <taxon>Bacteria</taxon>
        <taxon>Pseudomonadati</taxon>
        <taxon>Pseudomonadota</taxon>
        <taxon>Alphaproteobacteria</taxon>
        <taxon>Rhodospirillales</taxon>
        <taxon>Rhodospirillaceae</taxon>
        <taxon>Roseospirillum</taxon>
    </lineage>
</organism>
<protein>
    <submittedName>
        <fullName evidence="7">Cation:H+ antiporter</fullName>
    </submittedName>
</protein>
<feature type="transmembrane region" description="Helical" evidence="5">
    <location>
        <begin position="69"/>
        <end position="91"/>
    </location>
</feature>